<dbReference type="SUPFAM" id="SSF51905">
    <property type="entry name" value="FAD/NAD(P)-binding domain"/>
    <property type="match status" value="1"/>
</dbReference>
<name>A0A0H4X1P3_9BACT</name>
<dbReference type="Gene3D" id="3.30.9.100">
    <property type="match status" value="1"/>
</dbReference>
<dbReference type="Pfam" id="PF01494">
    <property type="entry name" value="FAD_binding_3"/>
    <property type="match status" value="1"/>
</dbReference>
<keyword evidence="4" id="KW-1185">Reference proteome</keyword>
<dbReference type="RefSeq" id="WP_002638354.1">
    <property type="nucleotide sequence ID" value="NZ_CP012109.1"/>
</dbReference>
<dbReference type="InterPro" id="IPR036188">
    <property type="entry name" value="FAD/NAD-bd_sf"/>
</dbReference>
<dbReference type="PANTHER" id="PTHR43747:SF1">
    <property type="entry name" value="SLR1998 PROTEIN"/>
    <property type="match status" value="1"/>
</dbReference>
<evidence type="ECO:0000313" key="4">
    <source>
        <dbReference type="Proteomes" id="UP000009026"/>
    </source>
</evidence>
<evidence type="ECO:0000256" key="1">
    <source>
        <dbReference type="SAM" id="MobiDB-lite"/>
    </source>
</evidence>
<evidence type="ECO:0000259" key="2">
    <source>
        <dbReference type="Pfam" id="PF01494"/>
    </source>
</evidence>
<organism evidence="3 4">
    <name type="scientific">Pseudomyxococcus hansupus</name>
    <dbReference type="NCBI Taxonomy" id="1297742"/>
    <lineage>
        <taxon>Bacteria</taxon>
        <taxon>Pseudomonadati</taxon>
        <taxon>Myxococcota</taxon>
        <taxon>Myxococcia</taxon>
        <taxon>Myxococcales</taxon>
        <taxon>Cystobacterineae</taxon>
        <taxon>Myxococcaceae</taxon>
        <taxon>Pseudomyxococcus</taxon>
    </lineage>
</organism>
<dbReference type="STRING" id="1297742.A176_005976"/>
<dbReference type="PANTHER" id="PTHR43747">
    <property type="entry name" value="FAD-BINDING PROTEIN"/>
    <property type="match status" value="1"/>
</dbReference>
<dbReference type="PRINTS" id="PR00420">
    <property type="entry name" value="RNGMNOXGNASE"/>
</dbReference>
<evidence type="ECO:0000313" key="3">
    <source>
        <dbReference type="EMBL" id="AKQ69064.1"/>
    </source>
</evidence>
<dbReference type="GO" id="GO:0071949">
    <property type="term" value="F:FAD binding"/>
    <property type="evidence" value="ECO:0007669"/>
    <property type="project" value="InterPro"/>
</dbReference>
<sequence>MSEATCDIAIIGGGPAGAAMAVALRDQAPFLSVTLIERTAYDTPRSGETLSPEVRLPLSRLGVWGSFLRDGHLASRGTASCWSRPEPSTQDTHMSPWGSAWHLDRARFDERLSLEATRLGVQMLRLTTLLDSERLGKDGYRLHLSQRKAGATTLRARFVVDATGWKATFAMSQGARRRVRDRCIAVYGTFQRRTGEPFPTEALVESCPEGWWHSALLPNGRVAVALVGDGDSLHGLRWATPQPWMALLDQAPATQARLAVCDFAGESLVAAPILVGQLDAMHGERWVAVGDAACTQDPLSAQGVASAMDSALLAAGAVGQYLRGDSEALRDYEATLQRRFEDHLRLRGHAYREEQRWRDAPFWKNRHEAFPAPPTAHQQHSTPGGLPT</sequence>
<dbReference type="EMBL" id="CP012109">
    <property type="protein sequence ID" value="AKQ69064.1"/>
    <property type="molecule type" value="Genomic_DNA"/>
</dbReference>
<accession>A0A0H4X1P3</accession>
<gene>
    <name evidence="3" type="ORF">A176_005976</name>
</gene>
<dbReference type="KEGG" id="mym:A176_005976"/>
<dbReference type="InterPro" id="IPR002938">
    <property type="entry name" value="FAD-bd"/>
</dbReference>
<feature type="domain" description="FAD-binding" evidence="2">
    <location>
        <begin position="6"/>
        <end position="338"/>
    </location>
</feature>
<reference evidence="3 4" key="1">
    <citation type="journal article" date="2016" name="PLoS ONE">
        <title>Complete Genome Sequence and Comparative Genomics of a Novel Myxobacterium Myxococcus hansupus.</title>
        <authorList>
            <person name="Sharma G."/>
            <person name="Narwani T."/>
            <person name="Subramanian S."/>
        </authorList>
    </citation>
    <scope>NUCLEOTIDE SEQUENCE [LARGE SCALE GENOMIC DNA]</scope>
    <source>
        <strain evidence="4">mixupus</strain>
    </source>
</reference>
<dbReference type="InterPro" id="IPR050816">
    <property type="entry name" value="Flavin-dep_Halogenase_NPB"/>
</dbReference>
<dbReference type="Gene3D" id="3.50.50.60">
    <property type="entry name" value="FAD/NAD(P)-binding domain"/>
    <property type="match status" value="1"/>
</dbReference>
<dbReference type="PATRIC" id="fig|1297742.4.peg.6070"/>
<dbReference type="AlphaFoldDB" id="A0A0H4X1P3"/>
<dbReference type="eggNOG" id="COG0644">
    <property type="taxonomic scope" value="Bacteria"/>
</dbReference>
<dbReference type="OrthoDB" id="103324at2"/>
<protein>
    <submittedName>
        <fullName evidence="3">Tryptophan halogenase</fullName>
    </submittedName>
</protein>
<feature type="region of interest" description="Disordered" evidence="1">
    <location>
        <begin position="368"/>
        <end position="388"/>
    </location>
</feature>
<dbReference type="Proteomes" id="UP000009026">
    <property type="component" value="Chromosome"/>
</dbReference>
<proteinExistence type="predicted"/>